<comment type="caution">
    <text evidence="6">The sequence shown here is derived from an EMBL/GenBank/DDBJ whole genome shotgun (WGS) entry which is preliminary data.</text>
</comment>
<dbReference type="SMART" id="SM00347">
    <property type="entry name" value="HTH_MARR"/>
    <property type="match status" value="1"/>
</dbReference>
<dbReference type="InterPro" id="IPR000835">
    <property type="entry name" value="HTH_MarR-typ"/>
</dbReference>
<proteinExistence type="predicted"/>
<dbReference type="GO" id="GO:0003700">
    <property type="term" value="F:DNA-binding transcription factor activity"/>
    <property type="evidence" value="ECO:0007669"/>
    <property type="project" value="InterPro"/>
</dbReference>
<protein>
    <submittedName>
        <fullName evidence="6">Winged helix-turn-helix transcriptional regulator</fullName>
    </submittedName>
</protein>
<organism evidence="6 7">
    <name type="scientific">Allorhizobium terrae</name>
    <dbReference type="NCBI Taxonomy" id="1848972"/>
    <lineage>
        <taxon>Bacteria</taxon>
        <taxon>Pseudomonadati</taxon>
        <taxon>Pseudomonadota</taxon>
        <taxon>Alphaproteobacteria</taxon>
        <taxon>Hyphomicrobiales</taxon>
        <taxon>Rhizobiaceae</taxon>
        <taxon>Rhizobium/Agrobacterium group</taxon>
        <taxon>Allorhizobium</taxon>
    </lineage>
</organism>
<keyword evidence="1" id="KW-0805">Transcription regulation</keyword>
<dbReference type="Gene3D" id="1.10.10.10">
    <property type="entry name" value="Winged helix-like DNA-binding domain superfamily/Winged helix DNA-binding domain"/>
    <property type="match status" value="1"/>
</dbReference>
<evidence type="ECO:0000256" key="4">
    <source>
        <dbReference type="SAM" id="MobiDB-lite"/>
    </source>
</evidence>
<dbReference type="InterPro" id="IPR036388">
    <property type="entry name" value="WH-like_DNA-bd_sf"/>
</dbReference>
<evidence type="ECO:0000256" key="2">
    <source>
        <dbReference type="ARBA" id="ARBA00023125"/>
    </source>
</evidence>
<dbReference type="InterPro" id="IPR036390">
    <property type="entry name" value="WH_DNA-bd_sf"/>
</dbReference>
<dbReference type="Proteomes" id="UP000310754">
    <property type="component" value="Unassembled WGS sequence"/>
</dbReference>
<dbReference type="EMBL" id="SSOA01000005">
    <property type="protein sequence ID" value="THF49730.1"/>
    <property type="molecule type" value="Genomic_DNA"/>
</dbReference>
<dbReference type="PANTHER" id="PTHR42756:SF1">
    <property type="entry name" value="TRANSCRIPTIONAL REPRESSOR OF EMRAB OPERON"/>
    <property type="match status" value="1"/>
</dbReference>
<keyword evidence="3" id="KW-0804">Transcription</keyword>
<dbReference type="PROSITE" id="PS50995">
    <property type="entry name" value="HTH_MARR_2"/>
    <property type="match status" value="1"/>
</dbReference>
<dbReference type="Pfam" id="PF01047">
    <property type="entry name" value="MarR"/>
    <property type="match status" value="1"/>
</dbReference>
<keyword evidence="2" id="KW-0238">DNA-binding</keyword>
<feature type="compositionally biased region" description="Polar residues" evidence="4">
    <location>
        <begin position="1"/>
        <end position="10"/>
    </location>
</feature>
<accession>A0A4S3ZVB6</accession>
<dbReference type="GO" id="GO:0003677">
    <property type="term" value="F:DNA binding"/>
    <property type="evidence" value="ECO:0007669"/>
    <property type="project" value="UniProtKB-KW"/>
</dbReference>
<feature type="domain" description="HTH marR-type" evidence="5">
    <location>
        <begin position="32"/>
        <end position="164"/>
    </location>
</feature>
<gene>
    <name evidence="6" type="ORF">E6C51_12385</name>
</gene>
<evidence type="ECO:0000256" key="1">
    <source>
        <dbReference type="ARBA" id="ARBA00023015"/>
    </source>
</evidence>
<evidence type="ECO:0000256" key="3">
    <source>
        <dbReference type="ARBA" id="ARBA00023163"/>
    </source>
</evidence>
<feature type="region of interest" description="Disordered" evidence="4">
    <location>
        <begin position="1"/>
        <end position="24"/>
    </location>
</feature>
<dbReference type="AlphaFoldDB" id="A0A4S3ZVB6"/>
<name>A0A4S3ZVB6_9HYPH</name>
<dbReference type="SUPFAM" id="SSF46785">
    <property type="entry name" value="Winged helix' DNA-binding domain"/>
    <property type="match status" value="1"/>
</dbReference>
<keyword evidence="7" id="KW-1185">Reference proteome</keyword>
<dbReference type="PANTHER" id="PTHR42756">
    <property type="entry name" value="TRANSCRIPTIONAL REGULATOR, MARR"/>
    <property type="match status" value="1"/>
</dbReference>
<dbReference type="RefSeq" id="WP_190236168.1">
    <property type="nucleotide sequence ID" value="NZ_SSOA01000005.1"/>
</dbReference>
<evidence type="ECO:0000313" key="7">
    <source>
        <dbReference type="Proteomes" id="UP000310754"/>
    </source>
</evidence>
<reference evidence="6 7" key="1">
    <citation type="submission" date="2019-04" db="EMBL/GenBank/DDBJ databases">
        <title>Rhizobium terrae sp. nov., isolated from a paddy soil.</title>
        <authorList>
            <person name="Lin S.-Y."/>
            <person name="Hameed A."/>
            <person name="Huang H.-I."/>
            <person name="Young C.-C."/>
        </authorList>
    </citation>
    <scope>NUCLEOTIDE SEQUENCE [LARGE SCALE GENOMIC DNA]</scope>
    <source>
        <strain evidence="6 7">CC-HIH110</strain>
    </source>
</reference>
<evidence type="ECO:0000313" key="6">
    <source>
        <dbReference type="EMBL" id="THF49730.1"/>
    </source>
</evidence>
<sequence length="169" mass="19275">MSRLSLSSGITDKPNSETALNAKHTSTTHFKRNWPFYWISRVNARYVQILDARLKPIGIDVPRWRVLMSLYEDTYLSISEIAEFSTMRLNTTTKVVQRMIADGQLVTRVRPSDARVTEACLTAEGDRLRALAFIEAKEVFEVSFQDVSEEEMAVLNTILGKVFDKLNTL</sequence>
<evidence type="ECO:0000259" key="5">
    <source>
        <dbReference type="PROSITE" id="PS50995"/>
    </source>
</evidence>